<feature type="transmembrane region" description="Helical" evidence="1">
    <location>
        <begin position="49"/>
        <end position="68"/>
    </location>
</feature>
<feature type="transmembrane region" description="Helical" evidence="1">
    <location>
        <begin position="19"/>
        <end position="37"/>
    </location>
</feature>
<sequence>MNQRVTVAGTSAVSIQSQYFPFIDGLRAISILSVVLYHAGMPGFTGGFVGVDVFFVISGCLIINHITAEASAGRFDLWTFYARRSLRILPAFGVVLATSAVLANIVLYTPAEFKDFGRQMLWSSIMVGNHYFFNHQGYFDVASELKPLLNMWSLAVEEQFYLIAPLVICASLPNRLVKIAIVIGCVSFAACVIGTLRENNPAFFLAPFRAWEFIAGGAAAAIAKRLTGIRASALELIATLGLAAIFYSIVAFDSELGFPGWRAAVPVAGAVALISTGIARPSSRAIKLLAARPMVLVGLVSYSWYLWHWPLLSFARISRFGERDLIQDSAMAAFALMLAAATYLLVERPIRANRRQIISRIGTRGTVAASAASCLFLAVVAASILFISLPIAARDYAKLNVNSVDKRAIYANDPCAILASDAPSPGCAEKLANSPYGLLIGDSHAETSYESVKQTAEDGGAKLATIIERACAPVITSGVFRRWGDHGDGCGARYPRAMESIVKAAGKAPKFAVLKAHWRAVDNLFFENTWNRLSAELDKTIAFLEALGTEQIILVGPTPQFERRVPECLMRGAKDCSTSLSKNRDQSAEIVSSLKRVLSHHPSIRYVDPTESLCIGDQCPAQINGIALYHDTNHLTLDGEKILSSQIAPHIAGALAN</sequence>
<dbReference type="Pfam" id="PF19040">
    <property type="entry name" value="SGNH"/>
    <property type="match status" value="1"/>
</dbReference>
<organism evidence="4 5">
    <name type="scientific">Pseudaminobacter soli</name>
    <name type="common">ex Li et al. 2025</name>
    <dbReference type="NCBI Taxonomy" id="1295366"/>
    <lineage>
        <taxon>Bacteria</taxon>
        <taxon>Pseudomonadati</taxon>
        <taxon>Pseudomonadota</taxon>
        <taxon>Alphaproteobacteria</taxon>
        <taxon>Hyphomicrobiales</taxon>
        <taxon>Phyllobacteriaceae</taxon>
        <taxon>Pseudaminobacter</taxon>
    </lineage>
</organism>
<evidence type="ECO:0000313" key="5">
    <source>
        <dbReference type="Proteomes" id="UP000240653"/>
    </source>
</evidence>
<accession>A0A2P7RKL5</accession>
<dbReference type="RefSeq" id="WP_106727633.1">
    <property type="nucleotide sequence ID" value="NZ_PXYL01000044.1"/>
</dbReference>
<feature type="domain" description="Acyltransferase 3" evidence="2">
    <location>
        <begin position="21"/>
        <end position="316"/>
    </location>
</feature>
<feature type="domain" description="SGNH" evidence="3">
    <location>
        <begin position="422"/>
        <end position="649"/>
    </location>
</feature>
<feature type="transmembrane region" description="Helical" evidence="1">
    <location>
        <begin position="325"/>
        <end position="346"/>
    </location>
</feature>
<dbReference type="InterPro" id="IPR043968">
    <property type="entry name" value="SGNH"/>
</dbReference>
<name>A0A2P7RKL5_9HYPH</name>
<dbReference type="OrthoDB" id="9796461at2"/>
<dbReference type="EMBL" id="PXYL01000044">
    <property type="protein sequence ID" value="PSJ50762.1"/>
    <property type="molecule type" value="Genomic_DNA"/>
</dbReference>
<feature type="transmembrane region" description="Helical" evidence="1">
    <location>
        <begin position="88"/>
        <end position="108"/>
    </location>
</feature>
<dbReference type="GO" id="GO:0009103">
    <property type="term" value="P:lipopolysaccharide biosynthetic process"/>
    <property type="evidence" value="ECO:0007669"/>
    <property type="project" value="TreeGrafter"/>
</dbReference>
<evidence type="ECO:0008006" key="6">
    <source>
        <dbReference type="Google" id="ProtNLM"/>
    </source>
</evidence>
<feature type="transmembrane region" description="Helical" evidence="1">
    <location>
        <begin position="367"/>
        <end position="393"/>
    </location>
</feature>
<dbReference type="GO" id="GO:0016020">
    <property type="term" value="C:membrane"/>
    <property type="evidence" value="ECO:0007669"/>
    <property type="project" value="TreeGrafter"/>
</dbReference>
<comment type="caution">
    <text evidence="4">The sequence shown here is derived from an EMBL/GenBank/DDBJ whole genome shotgun (WGS) entry which is preliminary data.</text>
</comment>
<feature type="transmembrane region" description="Helical" evidence="1">
    <location>
        <begin position="286"/>
        <end position="305"/>
    </location>
</feature>
<proteinExistence type="predicted"/>
<feature type="transmembrane region" description="Helical" evidence="1">
    <location>
        <begin position="202"/>
        <end position="222"/>
    </location>
</feature>
<keyword evidence="1" id="KW-0472">Membrane</keyword>
<dbReference type="InterPro" id="IPR050879">
    <property type="entry name" value="Acyltransferase_3"/>
</dbReference>
<dbReference type="PANTHER" id="PTHR23028:SF53">
    <property type="entry name" value="ACYL_TRANSF_3 DOMAIN-CONTAINING PROTEIN"/>
    <property type="match status" value="1"/>
</dbReference>
<dbReference type="AlphaFoldDB" id="A0A2P7RKL5"/>
<protein>
    <recommendedName>
        <fullName evidence="6">Acyltransferase</fullName>
    </recommendedName>
</protein>
<feature type="transmembrane region" description="Helical" evidence="1">
    <location>
        <begin position="179"/>
        <end position="196"/>
    </location>
</feature>
<reference evidence="4 5" key="1">
    <citation type="submission" date="2018-03" db="EMBL/GenBank/DDBJ databases">
        <title>The draft genome of Mesorhizobium soli JCM 19897.</title>
        <authorList>
            <person name="Li L."/>
            <person name="Liu L."/>
            <person name="Liang L."/>
            <person name="Wang T."/>
            <person name="Zhang X."/>
        </authorList>
    </citation>
    <scope>NUCLEOTIDE SEQUENCE [LARGE SCALE GENOMIC DNA]</scope>
    <source>
        <strain evidence="4 5">JCM 19897</strain>
    </source>
</reference>
<evidence type="ECO:0000259" key="2">
    <source>
        <dbReference type="Pfam" id="PF01757"/>
    </source>
</evidence>
<keyword evidence="1" id="KW-1133">Transmembrane helix</keyword>
<feature type="transmembrane region" description="Helical" evidence="1">
    <location>
        <begin position="234"/>
        <end position="252"/>
    </location>
</feature>
<dbReference type="InterPro" id="IPR002656">
    <property type="entry name" value="Acyl_transf_3_dom"/>
</dbReference>
<gene>
    <name evidence="4" type="ORF">C7I85_29945</name>
</gene>
<evidence type="ECO:0000256" key="1">
    <source>
        <dbReference type="SAM" id="Phobius"/>
    </source>
</evidence>
<dbReference type="GO" id="GO:0016747">
    <property type="term" value="F:acyltransferase activity, transferring groups other than amino-acyl groups"/>
    <property type="evidence" value="ECO:0007669"/>
    <property type="project" value="InterPro"/>
</dbReference>
<dbReference type="Proteomes" id="UP000240653">
    <property type="component" value="Unassembled WGS sequence"/>
</dbReference>
<dbReference type="Pfam" id="PF01757">
    <property type="entry name" value="Acyl_transf_3"/>
    <property type="match status" value="1"/>
</dbReference>
<evidence type="ECO:0000313" key="4">
    <source>
        <dbReference type="EMBL" id="PSJ50762.1"/>
    </source>
</evidence>
<keyword evidence="1" id="KW-0812">Transmembrane</keyword>
<dbReference type="PANTHER" id="PTHR23028">
    <property type="entry name" value="ACETYLTRANSFERASE"/>
    <property type="match status" value="1"/>
</dbReference>
<feature type="transmembrane region" description="Helical" evidence="1">
    <location>
        <begin position="258"/>
        <end position="279"/>
    </location>
</feature>
<keyword evidence="5" id="KW-1185">Reference proteome</keyword>
<evidence type="ECO:0000259" key="3">
    <source>
        <dbReference type="Pfam" id="PF19040"/>
    </source>
</evidence>